<dbReference type="CDD" id="cd02947">
    <property type="entry name" value="TRX_family"/>
    <property type="match status" value="1"/>
</dbReference>
<gene>
    <name evidence="2" type="ORF">C1H46_043749</name>
</gene>
<evidence type="ECO:0000256" key="1">
    <source>
        <dbReference type="SAM" id="MobiDB-lite"/>
    </source>
</evidence>
<dbReference type="AlphaFoldDB" id="A0A540K913"/>
<dbReference type="STRING" id="106549.A0A540K913"/>
<evidence type="ECO:0000313" key="3">
    <source>
        <dbReference type="Proteomes" id="UP000315295"/>
    </source>
</evidence>
<keyword evidence="3" id="KW-1185">Reference proteome</keyword>
<feature type="region of interest" description="Disordered" evidence="1">
    <location>
        <begin position="255"/>
        <end position="276"/>
    </location>
</feature>
<name>A0A540K913_MALBA</name>
<dbReference type="Proteomes" id="UP000315295">
    <property type="component" value="Unassembled WGS sequence"/>
</dbReference>
<dbReference type="EMBL" id="VIEB01001704">
    <property type="protein sequence ID" value="TQD70721.1"/>
    <property type="molecule type" value="Genomic_DNA"/>
</dbReference>
<feature type="region of interest" description="Disordered" evidence="1">
    <location>
        <begin position="73"/>
        <end position="99"/>
    </location>
</feature>
<reference evidence="2 3" key="1">
    <citation type="journal article" date="2019" name="G3 (Bethesda)">
        <title>Sequencing of a Wild Apple (Malus baccata) Genome Unravels the Differences Between Cultivated and Wild Apple Species Regarding Disease Resistance and Cold Tolerance.</title>
        <authorList>
            <person name="Chen X."/>
        </authorList>
    </citation>
    <scope>NUCLEOTIDE SEQUENCE [LARGE SCALE GENOMIC DNA]</scope>
    <source>
        <strain evidence="3">cv. Shandingzi</strain>
        <tissue evidence="2">Leaves</tissue>
    </source>
</reference>
<protein>
    <recommendedName>
        <fullName evidence="4">Thioredoxin domain-containing protein</fullName>
    </recommendedName>
</protein>
<sequence length="348" mass="40493">MAKRNLGFLMPQLLGNTHNPGAGVGVLLHRRMHFVSNPTQTLPCSSIIPSYSLHSLQCRRSRRRKPNLFDSDWESDWESLPKKRGTKNKGKKESDPGPLPLPPFDSWWWPADTDLPPFDSWWWPADTDNWWLPDTVPPPPYPPNTVLFNTEFGYEMALNKIKDERLPSVLFFTAYCCKKTSKWIHPFFPELCEQFKHITIYVFPLPPQDVFFSMHLLGLESPTFQFYLNGEKVEEISTRSIKRVIKTFENVYNPSGMKKRGRRQGSKQVKNEEEVDPSKLTEVLPSRFPASAFPTVMEAVESLPEAEPSSELWWFAKGLFTSDEKRERFCELEDDRAKLEWLHREVAD</sequence>
<evidence type="ECO:0000313" key="2">
    <source>
        <dbReference type="EMBL" id="TQD70721.1"/>
    </source>
</evidence>
<comment type="caution">
    <text evidence="2">The sequence shown here is derived from an EMBL/GenBank/DDBJ whole genome shotgun (WGS) entry which is preliminary data.</text>
</comment>
<organism evidence="2 3">
    <name type="scientific">Malus baccata</name>
    <name type="common">Siberian crab apple</name>
    <name type="synonym">Pyrus baccata</name>
    <dbReference type="NCBI Taxonomy" id="106549"/>
    <lineage>
        <taxon>Eukaryota</taxon>
        <taxon>Viridiplantae</taxon>
        <taxon>Streptophyta</taxon>
        <taxon>Embryophyta</taxon>
        <taxon>Tracheophyta</taxon>
        <taxon>Spermatophyta</taxon>
        <taxon>Magnoliopsida</taxon>
        <taxon>eudicotyledons</taxon>
        <taxon>Gunneridae</taxon>
        <taxon>Pentapetalae</taxon>
        <taxon>rosids</taxon>
        <taxon>fabids</taxon>
        <taxon>Rosales</taxon>
        <taxon>Rosaceae</taxon>
        <taxon>Amygdaloideae</taxon>
        <taxon>Maleae</taxon>
        <taxon>Malus</taxon>
    </lineage>
</organism>
<evidence type="ECO:0008006" key="4">
    <source>
        <dbReference type="Google" id="ProtNLM"/>
    </source>
</evidence>
<proteinExistence type="predicted"/>
<accession>A0A540K913</accession>